<evidence type="ECO:0000256" key="5">
    <source>
        <dbReference type="ARBA" id="ARBA00023157"/>
    </source>
</evidence>
<dbReference type="GO" id="GO:0008061">
    <property type="term" value="F:chitin binding"/>
    <property type="evidence" value="ECO:0007669"/>
    <property type="project" value="UniProtKB-KW"/>
</dbReference>
<keyword evidence="10" id="KW-1185">Reference proteome</keyword>
<feature type="region of interest" description="Disordered" evidence="7">
    <location>
        <begin position="432"/>
        <end position="453"/>
    </location>
</feature>
<feature type="domain" description="Chitin-binding type-2" evidence="8">
    <location>
        <begin position="719"/>
        <end position="772"/>
    </location>
</feature>
<feature type="domain" description="Chitin-binding type-2" evidence="8">
    <location>
        <begin position="213"/>
        <end position="266"/>
    </location>
</feature>
<feature type="compositionally biased region" description="Pro residues" evidence="7">
    <location>
        <begin position="615"/>
        <end position="632"/>
    </location>
</feature>
<feature type="domain" description="Chitin-binding type-2" evidence="8">
    <location>
        <begin position="799"/>
        <end position="852"/>
    </location>
</feature>
<evidence type="ECO:0000256" key="4">
    <source>
        <dbReference type="ARBA" id="ARBA00022737"/>
    </source>
</evidence>
<feature type="domain" description="Chitin-binding type-2" evidence="8">
    <location>
        <begin position="293"/>
        <end position="346"/>
    </location>
</feature>
<feature type="region of interest" description="Disordered" evidence="7">
    <location>
        <begin position="349"/>
        <end position="373"/>
    </location>
</feature>
<proteinExistence type="predicted"/>
<evidence type="ECO:0000256" key="6">
    <source>
        <dbReference type="ARBA" id="ARBA00023180"/>
    </source>
</evidence>
<feature type="non-terminal residue" evidence="9">
    <location>
        <position position="1"/>
    </location>
</feature>
<feature type="region of interest" description="Disordered" evidence="7">
    <location>
        <begin position="775"/>
        <end position="801"/>
    </location>
</feature>
<feature type="compositionally biased region" description="Pro residues" evidence="7">
    <location>
        <begin position="271"/>
        <end position="286"/>
    </location>
</feature>
<feature type="domain" description="Chitin-binding type-2" evidence="8">
    <location>
        <begin position="554"/>
        <end position="607"/>
    </location>
</feature>
<feature type="region of interest" description="Disordered" evidence="7">
    <location>
        <begin position="929"/>
        <end position="955"/>
    </location>
</feature>
<feature type="domain" description="Chitin-binding type-2" evidence="8">
    <location>
        <begin position="374"/>
        <end position="427"/>
    </location>
</feature>
<feature type="compositionally biased region" description="Polar residues" evidence="7">
    <location>
        <begin position="945"/>
        <end position="955"/>
    </location>
</feature>
<feature type="compositionally biased region" description="Pro residues" evidence="7">
    <location>
        <begin position="350"/>
        <end position="367"/>
    </location>
</feature>
<dbReference type="Pfam" id="PF01607">
    <property type="entry name" value="CBM_14"/>
    <property type="match status" value="10"/>
</dbReference>
<sequence>KCPASLVFNEKKGYCDYPENCSSPVAPPAPVPGPVPPQPVQPPALSQPVTSKPLDCTGRSNGYHSNGCSADFVFCNEGVATIMKCPASLVFDEKKGYCDYPENCSSGVVPVPPQPAPLPPQTAPPPAQSQAALDCTGRPNGYHSNGCTPEFMFCVDGVATFMKCPASLVFNEKKGYCDYPENCSGGALPVAPIPTPSQPSQPPALSPPAASGPLDCTGRPNGYHSNGCTPEFVFCDGGVATVMKCPASLVFNEKKGYCDYPENCSGGAPVAPTPTPSQPSQPPALSPPAASGPLDCTGRPNGYHSNGCTPEFVFCVDGVATVMKCPASLVFNEKKGYCDYPENCSGGAPPVAPIPNPSQPSQPPALSPPAASGPLDCTGRPNGYHSNGCTPEFVFCVDGVATVMKCPASLVFNEKKGYCDYPENCSAGAPPVAPAPVPSQPSHPPALSPPASTNVDCAGRPTGYYSKGCSGDFVFCNEGSATLMVCVQRFKIFFEEKTLHDPILKKCPSSLVFNEKKGYCDYPENCSTDVPPVAPMPSQPQPSQSPQLSTPSSTINCAGRQNGYYSNGCSAEFVFCNEGVATQMKCPASLVYNEKKGYCDYPENCSSGVPPVVPQPGPVPPQPAQPVQPVQPPAHSQPLDCTGRPDGHYSNGCSPDFVFCSDGVATMMKCPSSLVFNEKKGYCDYPENCSGGVPPVVPQPGPVPPQPVQPVQPPAHSQPLDCTGRPDGHYSNGCSPDFVFCSDGVATMMKCPSSLVFNEKKGYCDYPENCSGGVPSVAPQPGPVPVPPQPAQPSAHSQPLDCTGRPNGHYSNGCSQDFVFCNDGVATMMKCPSSLVFNEKEGYCDYPESCSSGVAAPVPLPPVSQSQQAAPPATSSGLNCAGRKNGYYSDGCSSEFVYCSEGVATIMKCPAGLAYNEKKGFCDYPESCSGGASPEMVPTPRATEAGSTSSVFSTS</sequence>
<feature type="non-terminal residue" evidence="9">
    <location>
        <position position="955"/>
    </location>
</feature>
<accession>A0A0C2CU07</accession>
<dbReference type="InterPro" id="IPR002557">
    <property type="entry name" value="Chitin-bd_dom"/>
</dbReference>
<dbReference type="PANTHER" id="PTHR23301:SF0">
    <property type="entry name" value="CHITIN-BINDING TYPE-2 DOMAIN-CONTAINING PROTEIN-RELATED"/>
    <property type="match status" value="1"/>
</dbReference>
<keyword evidence="6" id="KW-0325">Glycoprotein</keyword>
<feature type="domain" description="Chitin-binding type-2" evidence="8">
    <location>
        <begin position="638"/>
        <end position="691"/>
    </location>
</feature>
<feature type="compositionally biased region" description="Pro residues" evidence="7">
    <location>
        <begin position="778"/>
        <end position="791"/>
    </location>
</feature>
<evidence type="ECO:0000313" key="10">
    <source>
        <dbReference type="Proteomes" id="UP000054047"/>
    </source>
</evidence>
<feature type="region of interest" description="Disordered" evidence="7">
    <location>
        <begin position="190"/>
        <end position="213"/>
    </location>
</feature>
<dbReference type="AlphaFoldDB" id="A0A0C2CU07"/>
<feature type="region of interest" description="Disordered" evidence="7">
    <location>
        <begin position="531"/>
        <end position="552"/>
    </location>
</feature>
<dbReference type="InterPro" id="IPR051940">
    <property type="entry name" value="Chitin_bind-dev_reg"/>
</dbReference>
<dbReference type="SUPFAM" id="SSF57625">
    <property type="entry name" value="Invertebrate chitin-binding proteins"/>
    <property type="match status" value="10"/>
</dbReference>
<feature type="compositionally biased region" description="Pro residues" evidence="7">
    <location>
        <begin position="432"/>
        <end position="448"/>
    </location>
</feature>
<evidence type="ECO:0000313" key="9">
    <source>
        <dbReference type="EMBL" id="KIH53277.1"/>
    </source>
</evidence>
<evidence type="ECO:0000259" key="8">
    <source>
        <dbReference type="PROSITE" id="PS50940"/>
    </source>
</evidence>
<gene>
    <name evidence="9" type="ORF">ANCDUO_16599</name>
</gene>
<protein>
    <submittedName>
        <fullName evidence="9">Chitin binding Peritrophin-A domain protein</fullName>
    </submittedName>
</protein>
<feature type="region of interest" description="Disordered" evidence="7">
    <location>
        <begin position="615"/>
        <end position="637"/>
    </location>
</feature>
<evidence type="ECO:0000256" key="7">
    <source>
        <dbReference type="SAM" id="MobiDB-lite"/>
    </source>
</evidence>
<organism evidence="9 10">
    <name type="scientific">Ancylostoma duodenale</name>
    <dbReference type="NCBI Taxonomy" id="51022"/>
    <lineage>
        <taxon>Eukaryota</taxon>
        <taxon>Metazoa</taxon>
        <taxon>Ecdysozoa</taxon>
        <taxon>Nematoda</taxon>
        <taxon>Chromadorea</taxon>
        <taxon>Rhabditida</taxon>
        <taxon>Rhabditina</taxon>
        <taxon>Rhabditomorpha</taxon>
        <taxon>Strongyloidea</taxon>
        <taxon>Ancylostomatidae</taxon>
        <taxon>Ancylostomatinae</taxon>
        <taxon>Ancylostoma</taxon>
    </lineage>
</organism>
<evidence type="ECO:0000256" key="3">
    <source>
        <dbReference type="ARBA" id="ARBA00022729"/>
    </source>
</evidence>
<keyword evidence="3" id="KW-0732">Signal</keyword>
<dbReference type="SMART" id="SM00494">
    <property type="entry name" value="ChtBD2"/>
    <property type="match status" value="11"/>
</dbReference>
<keyword evidence="5" id="KW-1015">Disulfide bond</keyword>
<evidence type="ECO:0000256" key="2">
    <source>
        <dbReference type="ARBA" id="ARBA00022669"/>
    </source>
</evidence>
<keyword evidence="1" id="KW-0217">Developmental protein</keyword>
<dbReference type="PANTHER" id="PTHR23301">
    <property type="entry name" value="CHITIN BINDING PERITROPHIN-A"/>
    <property type="match status" value="1"/>
</dbReference>
<dbReference type="OrthoDB" id="5914859at2759"/>
<keyword evidence="2" id="KW-0147">Chitin-binding</keyword>
<evidence type="ECO:0000256" key="1">
    <source>
        <dbReference type="ARBA" id="ARBA00022473"/>
    </source>
</evidence>
<feature type="compositionally biased region" description="Low complexity" evidence="7">
    <location>
        <begin position="541"/>
        <end position="552"/>
    </location>
</feature>
<feature type="compositionally biased region" description="Pro residues" evidence="7">
    <location>
        <begin position="191"/>
        <end position="206"/>
    </location>
</feature>
<dbReference type="EMBL" id="KN741613">
    <property type="protein sequence ID" value="KIH53277.1"/>
    <property type="molecule type" value="Genomic_DNA"/>
</dbReference>
<feature type="domain" description="Chitin-binding type-2" evidence="8">
    <location>
        <begin position="132"/>
        <end position="185"/>
    </location>
</feature>
<feature type="region of interest" description="Disordered" evidence="7">
    <location>
        <begin position="269"/>
        <end position="296"/>
    </location>
</feature>
<dbReference type="PROSITE" id="PS50940">
    <property type="entry name" value="CHIT_BIND_II"/>
    <property type="match status" value="10"/>
</dbReference>
<dbReference type="InterPro" id="IPR036508">
    <property type="entry name" value="Chitin-bd_dom_sf"/>
</dbReference>
<feature type="domain" description="Chitin-binding type-2" evidence="8">
    <location>
        <begin position="53"/>
        <end position="106"/>
    </location>
</feature>
<reference evidence="9 10" key="1">
    <citation type="submission" date="2013-12" db="EMBL/GenBank/DDBJ databases">
        <title>Draft genome of the parsitic nematode Ancylostoma duodenale.</title>
        <authorList>
            <person name="Mitreva M."/>
        </authorList>
    </citation>
    <scope>NUCLEOTIDE SEQUENCE [LARGE SCALE GENOMIC DNA]</scope>
    <source>
        <strain evidence="9 10">Zhejiang</strain>
    </source>
</reference>
<feature type="compositionally biased region" description="Pro residues" evidence="7">
    <location>
        <begin position="26"/>
        <end position="42"/>
    </location>
</feature>
<feature type="domain" description="Chitin-binding type-2" evidence="8">
    <location>
        <begin position="877"/>
        <end position="930"/>
    </location>
</feature>
<dbReference type="Proteomes" id="UP000054047">
    <property type="component" value="Unassembled WGS sequence"/>
</dbReference>
<dbReference type="Gene3D" id="2.170.140.10">
    <property type="entry name" value="Chitin binding domain"/>
    <property type="match status" value="10"/>
</dbReference>
<keyword evidence="4" id="KW-0677">Repeat</keyword>
<name>A0A0C2CU07_9BILA</name>
<dbReference type="GO" id="GO:0005576">
    <property type="term" value="C:extracellular region"/>
    <property type="evidence" value="ECO:0007669"/>
    <property type="project" value="InterPro"/>
</dbReference>
<feature type="region of interest" description="Disordered" evidence="7">
    <location>
        <begin position="26"/>
        <end position="49"/>
    </location>
</feature>